<keyword evidence="2" id="KW-1185">Reference proteome</keyword>
<proteinExistence type="predicted"/>
<dbReference type="Proteomes" id="UP000006163">
    <property type="component" value="Plasmid VS116_lp28-3"/>
</dbReference>
<gene>
    <name evidence="1" type="ORF">BVAVS116_H0075</name>
</gene>
<protein>
    <submittedName>
        <fullName evidence="1">Uncharacterized protein</fullName>
    </submittedName>
</protein>
<sequence>MLVVFLAMLVKLDSKLSPKPTVLFCIIYPFLVDRFSFFIEFELIRYF</sequence>
<dbReference type="EMBL" id="CP001440">
    <property type="protein sequence ID" value="ACN52943.1"/>
    <property type="molecule type" value="Genomic_DNA"/>
</dbReference>
<organism evidence="1 2">
    <name type="scientific">Borreliella valaisiana VS116</name>
    <dbReference type="NCBI Taxonomy" id="445987"/>
    <lineage>
        <taxon>Bacteria</taxon>
        <taxon>Pseudomonadati</taxon>
        <taxon>Spirochaetota</taxon>
        <taxon>Spirochaetia</taxon>
        <taxon>Spirochaetales</taxon>
        <taxon>Borreliaceae</taxon>
        <taxon>Borreliella</taxon>
    </lineage>
</organism>
<keyword evidence="1" id="KW-0614">Plasmid</keyword>
<evidence type="ECO:0000313" key="1">
    <source>
        <dbReference type="EMBL" id="ACN52943.1"/>
    </source>
</evidence>
<dbReference type="HOGENOM" id="CLU_3266545_0_0_12"/>
<dbReference type="AlphaFoldDB" id="C0R8Z0"/>
<accession>C0R8Z0</accession>
<name>C0R8Z0_BORVA</name>
<reference evidence="1 2" key="1">
    <citation type="journal article" date="2012" name="J. Bacteriol.">
        <title>Whole-Genome Sequences of Borrelia bissettii, Borrelia valaisiana, and Borrelia spielmanii.</title>
        <authorList>
            <person name="Schutzer S.E."/>
            <person name="Fraser-Liggett C.M."/>
            <person name="Qiu W.G."/>
            <person name="Kraiczy P."/>
            <person name="Mongodin E.F."/>
            <person name="Dunn J.J."/>
            <person name="Luft B.J."/>
            <person name="Casjens S.R."/>
        </authorList>
    </citation>
    <scope>NUCLEOTIDE SEQUENCE [LARGE SCALE GENOMIC DNA]</scope>
    <source>
        <strain evidence="1 2">VS116</strain>
        <plasmid evidence="1">VS116_lp28-3</plasmid>
    </source>
</reference>
<evidence type="ECO:0000313" key="2">
    <source>
        <dbReference type="Proteomes" id="UP000006163"/>
    </source>
</evidence>
<geneLocation type="plasmid" evidence="1 2">
    <name>VS116_lp28-3</name>
</geneLocation>